<comment type="caution">
    <text evidence="1">The sequence shown here is derived from an EMBL/GenBank/DDBJ whole genome shotgun (WGS) entry which is preliminary data.</text>
</comment>
<name>A0ACB9CGL4_ARCLA</name>
<proteinExistence type="predicted"/>
<sequence>MTLQEELQSGRVKVGVYKTFITSALKGALVPVIVLCHMLFLALQMGNNYGMARASEDENRVSSKTLVGVFVLLSGGSSIFILGQSILLSTIAIETGQNLFLQMITSVFRGRVSFFDFTPSSRILNRFLA</sequence>
<dbReference type="Proteomes" id="UP001055879">
    <property type="component" value="Linkage Group LG04"/>
</dbReference>
<dbReference type="EMBL" id="CM042050">
    <property type="protein sequence ID" value="KAI3733393.1"/>
    <property type="molecule type" value="Genomic_DNA"/>
</dbReference>
<evidence type="ECO:0000313" key="2">
    <source>
        <dbReference type="Proteomes" id="UP001055879"/>
    </source>
</evidence>
<organism evidence="1 2">
    <name type="scientific">Arctium lappa</name>
    <name type="common">Greater burdock</name>
    <name type="synonym">Lappa major</name>
    <dbReference type="NCBI Taxonomy" id="4217"/>
    <lineage>
        <taxon>Eukaryota</taxon>
        <taxon>Viridiplantae</taxon>
        <taxon>Streptophyta</taxon>
        <taxon>Embryophyta</taxon>
        <taxon>Tracheophyta</taxon>
        <taxon>Spermatophyta</taxon>
        <taxon>Magnoliopsida</taxon>
        <taxon>eudicotyledons</taxon>
        <taxon>Gunneridae</taxon>
        <taxon>Pentapetalae</taxon>
        <taxon>asterids</taxon>
        <taxon>campanulids</taxon>
        <taxon>Asterales</taxon>
        <taxon>Asteraceae</taxon>
        <taxon>Carduoideae</taxon>
        <taxon>Cardueae</taxon>
        <taxon>Arctiinae</taxon>
        <taxon>Arctium</taxon>
    </lineage>
</organism>
<accession>A0ACB9CGL4</accession>
<evidence type="ECO:0000313" key="1">
    <source>
        <dbReference type="EMBL" id="KAI3733393.1"/>
    </source>
</evidence>
<keyword evidence="2" id="KW-1185">Reference proteome</keyword>
<gene>
    <name evidence="1" type="ORF">L6452_12836</name>
</gene>
<protein>
    <submittedName>
        <fullName evidence="1">Uncharacterized protein</fullName>
    </submittedName>
</protein>
<reference evidence="2" key="1">
    <citation type="journal article" date="2022" name="Mol. Ecol. Resour.">
        <title>The genomes of chicory, endive, great burdock and yacon provide insights into Asteraceae palaeo-polyploidization history and plant inulin production.</title>
        <authorList>
            <person name="Fan W."/>
            <person name="Wang S."/>
            <person name="Wang H."/>
            <person name="Wang A."/>
            <person name="Jiang F."/>
            <person name="Liu H."/>
            <person name="Zhao H."/>
            <person name="Xu D."/>
            <person name="Zhang Y."/>
        </authorList>
    </citation>
    <scope>NUCLEOTIDE SEQUENCE [LARGE SCALE GENOMIC DNA]</scope>
    <source>
        <strain evidence="2">cv. Niubang</strain>
    </source>
</reference>
<reference evidence="1 2" key="2">
    <citation type="journal article" date="2022" name="Mol. Ecol. Resour.">
        <title>The genomes of chicory, endive, great burdock and yacon provide insights into Asteraceae paleo-polyploidization history and plant inulin production.</title>
        <authorList>
            <person name="Fan W."/>
            <person name="Wang S."/>
            <person name="Wang H."/>
            <person name="Wang A."/>
            <person name="Jiang F."/>
            <person name="Liu H."/>
            <person name="Zhao H."/>
            <person name="Xu D."/>
            <person name="Zhang Y."/>
        </authorList>
    </citation>
    <scope>NUCLEOTIDE SEQUENCE [LARGE SCALE GENOMIC DNA]</scope>
    <source>
        <strain evidence="2">cv. Niubang</strain>
    </source>
</reference>